<dbReference type="GO" id="GO:0000981">
    <property type="term" value="F:DNA-binding transcription factor activity, RNA polymerase II-specific"/>
    <property type="evidence" value="ECO:0007669"/>
    <property type="project" value="TreeGrafter"/>
</dbReference>
<keyword evidence="4" id="KW-0524">Neurogenesis</keyword>
<accession>A0AAN8WGU6</accession>
<evidence type="ECO:0000256" key="3">
    <source>
        <dbReference type="ARBA" id="ARBA00022782"/>
    </source>
</evidence>
<keyword evidence="2" id="KW-0217">Developmental protein</keyword>
<dbReference type="GO" id="GO:0046983">
    <property type="term" value="F:protein dimerization activity"/>
    <property type="evidence" value="ECO:0007669"/>
    <property type="project" value="InterPro"/>
</dbReference>
<dbReference type="EMBL" id="JAXCGZ010022662">
    <property type="protein sequence ID" value="KAK7028084.1"/>
    <property type="molecule type" value="Genomic_DNA"/>
</dbReference>
<feature type="compositionally biased region" description="Low complexity" evidence="6">
    <location>
        <begin position="42"/>
        <end position="62"/>
    </location>
</feature>
<dbReference type="GO" id="GO:0007423">
    <property type="term" value="P:sensory organ development"/>
    <property type="evidence" value="ECO:0007669"/>
    <property type="project" value="TreeGrafter"/>
</dbReference>
<dbReference type="SUPFAM" id="SSF47459">
    <property type="entry name" value="HLH, helix-loop-helix DNA-binding domain"/>
    <property type="match status" value="1"/>
</dbReference>
<feature type="compositionally biased region" description="Polar residues" evidence="6">
    <location>
        <begin position="155"/>
        <end position="166"/>
    </location>
</feature>
<dbReference type="GO" id="GO:0005634">
    <property type="term" value="C:nucleus"/>
    <property type="evidence" value="ECO:0007669"/>
    <property type="project" value="UniProtKB-SubCell"/>
</dbReference>
<feature type="domain" description="BHLH" evidence="7">
    <location>
        <begin position="216"/>
        <end position="268"/>
    </location>
</feature>
<sequence length="276" mass="30648">MDSDASVVYEQMVHAFTDAYTAALYTTSRPSQSLSSIPARVPTPDSDYSSLSPSSAPQSPSPHGIWNTFTATMSQPSDQQQLPSMSSTTGCVLTSSSDYNKHLYSLGDSHLMDHKTMKATLPESTAPRTTTVILSPHQPQRLETPKTPEEAFDVFSSSTSRDTASPLTAMDSKHEVKQQQQPQGTKSSSSKQTRGNGRCNRKQRTGREVTEVLRKKRRLAANARERRRMDNLNKAFDRLCAVLPKMYDDRKLSKYDTLQMAQIYITTLADLLFAAS</sequence>
<dbReference type="GO" id="GO:0045944">
    <property type="term" value="P:positive regulation of transcription by RNA polymerase II"/>
    <property type="evidence" value="ECO:0007669"/>
    <property type="project" value="TreeGrafter"/>
</dbReference>
<dbReference type="InterPro" id="IPR050359">
    <property type="entry name" value="bHLH_transcription_factors"/>
</dbReference>
<feature type="region of interest" description="Disordered" evidence="6">
    <location>
        <begin position="121"/>
        <end position="208"/>
    </location>
</feature>
<dbReference type="GO" id="GO:0070888">
    <property type="term" value="F:E-box binding"/>
    <property type="evidence" value="ECO:0007669"/>
    <property type="project" value="TreeGrafter"/>
</dbReference>
<gene>
    <name evidence="8" type="ORF">SK128_016355</name>
</gene>
<evidence type="ECO:0000313" key="9">
    <source>
        <dbReference type="Proteomes" id="UP001381693"/>
    </source>
</evidence>
<evidence type="ECO:0000259" key="7">
    <source>
        <dbReference type="PROSITE" id="PS50888"/>
    </source>
</evidence>
<dbReference type="PROSITE" id="PS50888">
    <property type="entry name" value="BHLH"/>
    <property type="match status" value="1"/>
</dbReference>
<evidence type="ECO:0000256" key="4">
    <source>
        <dbReference type="ARBA" id="ARBA00022902"/>
    </source>
</evidence>
<dbReference type="Gene3D" id="4.10.280.10">
    <property type="entry name" value="Helix-loop-helix DNA-binding domain"/>
    <property type="match status" value="1"/>
</dbReference>
<evidence type="ECO:0000256" key="1">
    <source>
        <dbReference type="ARBA" id="ARBA00004123"/>
    </source>
</evidence>
<keyword evidence="9" id="KW-1185">Reference proteome</keyword>
<dbReference type="PANTHER" id="PTHR19290:SF162">
    <property type="entry name" value="TRANSCRIPTION FACTOR ATOH7"/>
    <property type="match status" value="1"/>
</dbReference>
<feature type="compositionally biased region" description="Polar residues" evidence="6">
    <location>
        <begin position="178"/>
        <end position="195"/>
    </location>
</feature>
<dbReference type="Pfam" id="PF00010">
    <property type="entry name" value="HLH"/>
    <property type="match status" value="1"/>
</dbReference>
<keyword evidence="5" id="KW-0539">Nucleus</keyword>
<dbReference type="AlphaFoldDB" id="A0AAN8WGU6"/>
<protein>
    <recommendedName>
        <fullName evidence="7">BHLH domain-containing protein</fullName>
    </recommendedName>
</protein>
<organism evidence="8 9">
    <name type="scientific">Halocaridina rubra</name>
    <name type="common">Hawaiian red shrimp</name>
    <dbReference type="NCBI Taxonomy" id="373956"/>
    <lineage>
        <taxon>Eukaryota</taxon>
        <taxon>Metazoa</taxon>
        <taxon>Ecdysozoa</taxon>
        <taxon>Arthropoda</taxon>
        <taxon>Crustacea</taxon>
        <taxon>Multicrustacea</taxon>
        <taxon>Malacostraca</taxon>
        <taxon>Eumalacostraca</taxon>
        <taxon>Eucarida</taxon>
        <taxon>Decapoda</taxon>
        <taxon>Pleocyemata</taxon>
        <taxon>Caridea</taxon>
        <taxon>Atyoidea</taxon>
        <taxon>Atyidae</taxon>
        <taxon>Halocaridina</taxon>
    </lineage>
</organism>
<dbReference type="GO" id="GO:0061564">
    <property type="term" value="P:axon development"/>
    <property type="evidence" value="ECO:0007669"/>
    <property type="project" value="TreeGrafter"/>
</dbReference>
<feature type="region of interest" description="Disordered" evidence="6">
    <location>
        <begin position="28"/>
        <end position="69"/>
    </location>
</feature>
<evidence type="ECO:0000313" key="8">
    <source>
        <dbReference type="EMBL" id="KAK7028084.1"/>
    </source>
</evidence>
<dbReference type="InterPro" id="IPR036638">
    <property type="entry name" value="HLH_DNA-bd_sf"/>
</dbReference>
<reference evidence="8 9" key="1">
    <citation type="submission" date="2023-11" db="EMBL/GenBank/DDBJ databases">
        <title>Halocaridina rubra genome assembly.</title>
        <authorList>
            <person name="Smith C."/>
        </authorList>
    </citation>
    <scope>NUCLEOTIDE SEQUENCE [LARGE SCALE GENOMIC DNA]</scope>
    <source>
        <strain evidence="8">EP-1</strain>
        <tissue evidence="8">Whole</tissue>
    </source>
</reference>
<comment type="caution">
    <text evidence="8">The sequence shown here is derived from an EMBL/GenBank/DDBJ whole genome shotgun (WGS) entry which is preliminary data.</text>
</comment>
<comment type="subcellular location">
    <subcellularLocation>
        <location evidence="1">Nucleus</location>
    </subcellularLocation>
</comment>
<dbReference type="SMART" id="SM00353">
    <property type="entry name" value="HLH"/>
    <property type="match status" value="1"/>
</dbReference>
<evidence type="ECO:0000256" key="2">
    <source>
        <dbReference type="ARBA" id="ARBA00022473"/>
    </source>
</evidence>
<dbReference type="InterPro" id="IPR011598">
    <property type="entry name" value="bHLH_dom"/>
</dbReference>
<keyword evidence="3" id="KW-0221">Differentiation</keyword>
<feature type="compositionally biased region" description="Polar residues" evidence="6">
    <location>
        <begin position="122"/>
        <end position="133"/>
    </location>
</feature>
<dbReference type="PANTHER" id="PTHR19290">
    <property type="entry name" value="BASIC HELIX-LOOP-HELIX PROTEIN NEUROGENIN-RELATED"/>
    <property type="match status" value="1"/>
</dbReference>
<evidence type="ECO:0000256" key="5">
    <source>
        <dbReference type="ARBA" id="ARBA00023242"/>
    </source>
</evidence>
<dbReference type="Proteomes" id="UP001381693">
    <property type="component" value="Unassembled WGS sequence"/>
</dbReference>
<name>A0AAN8WGU6_HALRR</name>
<proteinExistence type="predicted"/>
<evidence type="ECO:0000256" key="6">
    <source>
        <dbReference type="SAM" id="MobiDB-lite"/>
    </source>
</evidence>